<comment type="caution">
    <text evidence="1">The sequence shown here is derived from an EMBL/GenBank/DDBJ whole genome shotgun (WGS) entry which is preliminary data.</text>
</comment>
<sequence length="147" mass="17207">MLYESNPVALSDYASSSEEQNLTETIQPNNKFRGKGRLFIYVKTFHNEKSIEIEESWKKKFLHTIDRKNCEAEIYLFYNDSNDELELWEIGTHLHLETKEGISLTIIEEMKKLCNSGLKTPFQIKLGLENDNFEVPDLQKVNSNFLK</sequence>
<proteinExistence type="predicted"/>
<dbReference type="AlphaFoldDB" id="A0A3M7SG66"/>
<organism evidence="1 2">
    <name type="scientific">Brachionus plicatilis</name>
    <name type="common">Marine rotifer</name>
    <name type="synonym">Brachionus muelleri</name>
    <dbReference type="NCBI Taxonomy" id="10195"/>
    <lineage>
        <taxon>Eukaryota</taxon>
        <taxon>Metazoa</taxon>
        <taxon>Spiralia</taxon>
        <taxon>Gnathifera</taxon>
        <taxon>Rotifera</taxon>
        <taxon>Eurotatoria</taxon>
        <taxon>Monogononta</taxon>
        <taxon>Pseudotrocha</taxon>
        <taxon>Ploima</taxon>
        <taxon>Brachionidae</taxon>
        <taxon>Brachionus</taxon>
    </lineage>
</organism>
<accession>A0A3M7SG66</accession>
<reference evidence="1 2" key="1">
    <citation type="journal article" date="2018" name="Sci. Rep.">
        <title>Genomic signatures of local adaptation to the degree of environmental predictability in rotifers.</title>
        <authorList>
            <person name="Franch-Gras L."/>
            <person name="Hahn C."/>
            <person name="Garcia-Roger E.M."/>
            <person name="Carmona M.J."/>
            <person name="Serra M."/>
            <person name="Gomez A."/>
        </authorList>
    </citation>
    <scope>NUCLEOTIDE SEQUENCE [LARGE SCALE GENOMIC DNA]</scope>
    <source>
        <strain evidence="1">HYR1</strain>
    </source>
</reference>
<protein>
    <submittedName>
        <fullName evidence="1">Uncharacterized protein</fullName>
    </submittedName>
</protein>
<evidence type="ECO:0000313" key="2">
    <source>
        <dbReference type="Proteomes" id="UP000276133"/>
    </source>
</evidence>
<name>A0A3M7SG66_BRAPC</name>
<gene>
    <name evidence="1" type="ORF">BpHYR1_031992</name>
</gene>
<dbReference type="EMBL" id="REGN01001425">
    <property type="protein sequence ID" value="RNA34726.1"/>
    <property type="molecule type" value="Genomic_DNA"/>
</dbReference>
<keyword evidence="2" id="KW-1185">Reference proteome</keyword>
<dbReference type="Proteomes" id="UP000276133">
    <property type="component" value="Unassembled WGS sequence"/>
</dbReference>
<evidence type="ECO:0000313" key="1">
    <source>
        <dbReference type="EMBL" id="RNA34726.1"/>
    </source>
</evidence>